<feature type="transmembrane region" description="Helical" evidence="1">
    <location>
        <begin position="649"/>
        <end position="672"/>
    </location>
</feature>
<dbReference type="EMBL" id="JBIASD010000041">
    <property type="protein sequence ID" value="MFF3671168.1"/>
    <property type="molecule type" value="Genomic_DNA"/>
</dbReference>
<keyword evidence="1" id="KW-0472">Membrane</keyword>
<feature type="transmembrane region" description="Helical" evidence="1">
    <location>
        <begin position="43"/>
        <end position="62"/>
    </location>
</feature>
<feature type="transmembrane region" description="Helical" evidence="1">
    <location>
        <begin position="484"/>
        <end position="503"/>
    </location>
</feature>
<dbReference type="Gene3D" id="3.40.50.300">
    <property type="entry name" value="P-loop containing nucleotide triphosphate hydrolases"/>
    <property type="match status" value="1"/>
</dbReference>
<feature type="transmembrane region" description="Helical" evidence="1">
    <location>
        <begin position="618"/>
        <end position="643"/>
    </location>
</feature>
<comment type="caution">
    <text evidence="3">The sequence shown here is derived from an EMBL/GenBank/DDBJ whole genome shotgun (WGS) entry which is preliminary data.</text>
</comment>
<evidence type="ECO:0000259" key="2">
    <source>
        <dbReference type="PROSITE" id="PS50837"/>
    </source>
</evidence>
<protein>
    <submittedName>
        <fullName evidence="3">NACHT domain-containing protein</fullName>
    </submittedName>
</protein>
<evidence type="ECO:0000313" key="4">
    <source>
        <dbReference type="Proteomes" id="UP001602013"/>
    </source>
</evidence>
<evidence type="ECO:0000256" key="1">
    <source>
        <dbReference type="SAM" id="Phobius"/>
    </source>
</evidence>
<dbReference type="Proteomes" id="UP001602013">
    <property type="component" value="Unassembled WGS sequence"/>
</dbReference>
<dbReference type="InterPro" id="IPR007111">
    <property type="entry name" value="NACHT_NTPase"/>
</dbReference>
<organism evidence="3 4">
    <name type="scientific">Microtetraspora malaysiensis</name>
    <dbReference type="NCBI Taxonomy" id="161358"/>
    <lineage>
        <taxon>Bacteria</taxon>
        <taxon>Bacillati</taxon>
        <taxon>Actinomycetota</taxon>
        <taxon>Actinomycetes</taxon>
        <taxon>Streptosporangiales</taxon>
        <taxon>Streptosporangiaceae</taxon>
        <taxon>Microtetraspora</taxon>
    </lineage>
</organism>
<keyword evidence="1" id="KW-0812">Transmembrane</keyword>
<sequence length="741" mass="81001">MNVRGFPLNQASFHASLLRSATARSHAGLVGRTYRQRRPDPKASVAVGVLFLATAFLILLLVEELPLPSGEVRLKVLNIAQILVTATGVIGVANGLVQLSSWWRKSTKPPPAPTPADIDKAKDVLAGLVTEQWRNEAVLRSLGHPEPIPVPWQSTEHEELMDHPRLIARGALSFPSLSDNITNMANDFRALRCRRLVIIGGPGTGKTTLAVQLLMELLRTRLPGEPVPVLLSAARWDTEAHPQLHDWLAECLGMDYPALHAEGFGPDTARTLATRSAVLPILDGLDELPAEARAGILTALNRSMHDSDQLILTCRTTQFAESVEAVGDALAAAAVIESRPLSTRAAADYLQACLPARPHHVWPRVLDALRQGAAPDLAEVAATPLGLWLVRAAYIAPRQDPSPLLELGQGDPSVLNDHLCDRLIPALVSSRPPTDDPAEPFRPRHAWDPEQVRQWLTYLSQLLGRDSYDVAWWRLARYTPTRSVRLALSLLCGLVVGITIGFLTEMPVAGAATGLISAFAVMIMIRSWFTELPGYADFQLHGRLLFIVRSLRDGLVVGLLGALVGWLMSRGQGSGALMIGLLSWLGFEFTVGLIRWVEYPTDTTTARSPRSTWQADRNLTLIRALSGLMIGLMGGVIGLYAGISPPTALVGGLLLGLLFGLMLGSHHAWLAYNLTIPRLATKGRLPLRAMRFLDDAHRLGLLRTEGPFYQFRNLELQKHLSRVESGSGERRRAPPDRFGFE</sequence>
<dbReference type="InterPro" id="IPR027417">
    <property type="entry name" value="P-loop_NTPase"/>
</dbReference>
<accession>A0ABW6T3T7</accession>
<feature type="transmembrane region" description="Helical" evidence="1">
    <location>
        <begin position="509"/>
        <end position="529"/>
    </location>
</feature>
<dbReference type="PROSITE" id="PS50837">
    <property type="entry name" value="NACHT"/>
    <property type="match status" value="1"/>
</dbReference>
<feature type="domain" description="NACHT" evidence="2">
    <location>
        <begin position="194"/>
        <end position="316"/>
    </location>
</feature>
<evidence type="ECO:0000313" key="3">
    <source>
        <dbReference type="EMBL" id="MFF3671168.1"/>
    </source>
</evidence>
<feature type="transmembrane region" description="Helical" evidence="1">
    <location>
        <begin position="74"/>
        <end position="97"/>
    </location>
</feature>
<dbReference type="SUPFAM" id="SSF52540">
    <property type="entry name" value="P-loop containing nucleoside triphosphate hydrolases"/>
    <property type="match status" value="1"/>
</dbReference>
<feature type="transmembrane region" description="Helical" evidence="1">
    <location>
        <begin position="575"/>
        <end position="597"/>
    </location>
</feature>
<keyword evidence="4" id="KW-1185">Reference proteome</keyword>
<keyword evidence="1" id="KW-1133">Transmembrane helix</keyword>
<feature type="transmembrane region" description="Helical" evidence="1">
    <location>
        <begin position="550"/>
        <end position="569"/>
    </location>
</feature>
<dbReference type="RefSeq" id="WP_387417363.1">
    <property type="nucleotide sequence ID" value="NZ_JBIASD010000041.1"/>
</dbReference>
<dbReference type="Pfam" id="PF05729">
    <property type="entry name" value="NACHT"/>
    <property type="match status" value="1"/>
</dbReference>
<proteinExistence type="predicted"/>
<gene>
    <name evidence="3" type="ORF">ACFYXI_36845</name>
</gene>
<name>A0ABW6T3T7_9ACTN</name>
<reference evidence="3 4" key="1">
    <citation type="submission" date="2024-10" db="EMBL/GenBank/DDBJ databases">
        <title>The Natural Products Discovery Center: Release of the First 8490 Sequenced Strains for Exploring Actinobacteria Biosynthetic Diversity.</title>
        <authorList>
            <person name="Kalkreuter E."/>
            <person name="Kautsar S.A."/>
            <person name="Yang D."/>
            <person name="Bader C.D."/>
            <person name="Teijaro C.N."/>
            <person name="Fluegel L."/>
            <person name="Davis C.M."/>
            <person name="Simpson J.R."/>
            <person name="Lauterbach L."/>
            <person name="Steele A.D."/>
            <person name="Gui C."/>
            <person name="Meng S."/>
            <person name="Li G."/>
            <person name="Viehrig K."/>
            <person name="Ye F."/>
            <person name="Su P."/>
            <person name="Kiefer A.F."/>
            <person name="Nichols A."/>
            <person name="Cepeda A.J."/>
            <person name="Yan W."/>
            <person name="Fan B."/>
            <person name="Jiang Y."/>
            <person name="Adhikari A."/>
            <person name="Zheng C.-J."/>
            <person name="Schuster L."/>
            <person name="Cowan T.M."/>
            <person name="Smanski M.J."/>
            <person name="Chevrette M.G."/>
            <person name="De Carvalho L.P.S."/>
            <person name="Shen B."/>
        </authorList>
    </citation>
    <scope>NUCLEOTIDE SEQUENCE [LARGE SCALE GENOMIC DNA]</scope>
    <source>
        <strain evidence="3 4">NPDC002173</strain>
    </source>
</reference>